<comment type="similarity">
    <text evidence="3 8">Belongs to the aldose epimerase family.</text>
</comment>
<evidence type="ECO:0000256" key="10">
    <source>
        <dbReference type="PIRSR" id="PIRSR005096-2"/>
    </source>
</evidence>
<dbReference type="OrthoDB" id="9779408at2"/>
<dbReference type="PIRSF" id="PIRSF005096">
    <property type="entry name" value="GALM"/>
    <property type="match status" value="1"/>
</dbReference>
<dbReference type="InterPro" id="IPR018052">
    <property type="entry name" value="Ald1_epimerase_CS"/>
</dbReference>
<keyword evidence="13" id="KW-1185">Reference proteome</keyword>
<comment type="catalytic activity">
    <reaction evidence="1 8">
        <text>alpha-D-glucose = beta-D-glucose</text>
        <dbReference type="Rhea" id="RHEA:10264"/>
        <dbReference type="ChEBI" id="CHEBI:15903"/>
        <dbReference type="ChEBI" id="CHEBI:17925"/>
        <dbReference type="EC" id="5.1.3.3"/>
    </reaction>
</comment>
<dbReference type="CDD" id="cd09019">
    <property type="entry name" value="galactose_mutarotase_like"/>
    <property type="match status" value="1"/>
</dbReference>
<evidence type="ECO:0000256" key="9">
    <source>
        <dbReference type="PIRSR" id="PIRSR005096-1"/>
    </source>
</evidence>
<dbReference type="GO" id="GO:0033499">
    <property type="term" value="P:galactose catabolic process via UDP-galactose, Leloir pathway"/>
    <property type="evidence" value="ECO:0007669"/>
    <property type="project" value="TreeGrafter"/>
</dbReference>
<dbReference type="InterPro" id="IPR008183">
    <property type="entry name" value="Aldose_1/G6P_1-epimerase"/>
</dbReference>
<feature type="binding site" evidence="10">
    <location>
        <position position="251"/>
    </location>
    <ligand>
        <name>beta-D-galactose</name>
        <dbReference type="ChEBI" id="CHEBI:27667"/>
    </ligand>
</feature>
<dbReference type="InterPro" id="IPR014718">
    <property type="entry name" value="GH-type_carb-bd"/>
</dbReference>
<evidence type="ECO:0000256" key="4">
    <source>
        <dbReference type="ARBA" id="ARBA00013185"/>
    </source>
</evidence>
<name>A0A173Z4F3_9CLOT</name>
<feature type="binding site" evidence="11">
    <location>
        <begin position="179"/>
        <end position="181"/>
    </location>
    <ligand>
        <name>beta-D-galactose</name>
        <dbReference type="ChEBI" id="CHEBI:27667"/>
    </ligand>
</feature>
<dbReference type="PANTHER" id="PTHR10091">
    <property type="entry name" value="ALDOSE-1-EPIMERASE"/>
    <property type="match status" value="1"/>
</dbReference>
<evidence type="ECO:0000256" key="7">
    <source>
        <dbReference type="ARBA" id="ARBA00023277"/>
    </source>
</evidence>
<dbReference type="SUPFAM" id="SSF74650">
    <property type="entry name" value="Galactose mutarotase-like"/>
    <property type="match status" value="1"/>
</dbReference>
<dbReference type="eggNOG" id="COG2017">
    <property type="taxonomic scope" value="Bacteria"/>
</dbReference>
<comment type="pathway">
    <text evidence="2 8">Carbohydrate metabolism; hexose metabolism.</text>
</comment>
<dbReference type="GO" id="GO:0006006">
    <property type="term" value="P:glucose metabolic process"/>
    <property type="evidence" value="ECO:0007669"/>
    <property type="project" value="TreeGrafter"/>
</dbReference>
<dbReference type="InterPro" id="IPR047215">
    <property type="entry name" value="Galactose_mutarotase-like"/>
</dbReference>
<dbReference type="GO" id="GO:0004034">
    <property type="term" value="F:aldose 1-epimerase activity"/>
    <property type="evidence" value="ECO:0007669"/>
    <property type="project" value="UniProtKB-EC"/>
</dbReference>
<feature type="active site" description="Proton donor" evidence="9">
    <location>
        <position position="179"/>
    </location>
</feature>
<dbReference type="PANTHER" id="PTHR10091:SF0">
    <property type="entry name" value="GALACTOSE MUTAROTASE"/>
    <property type="match status" value="1"/>
</dbReference>
<dbReference type="InterPro" id="IPR011013">
    <property type="entry name" value="Gal_mutarotase_sf_dom"/>
</dbReference>
<proteinExistence type="inferred from homology"/>
<evidence type="ECO:0000256" key="11">
    <source>
        <dbReference type="PIRSR" id="PIRSR005096-3"/>
    </source>
</evidence>
<evidence type="ECO:0000256" key="3">
    <source>
        <dbReference type="ARBA" id="ARBA00006206"/>
    </source>
</evidence>
<dbReference type="Pfam" id="PF01263">
    <property type="entry name" value="Aldose_epim"/>
    <property type="match status" value="1"/>
</dbReference>
<evidence type="ECO:0000256" key="5">
    <source>
        <dbReference type="ARBA" id="ARBA00014165"/>
    </source>
</evidence>
<evidence type="ECO:0000313" key="12">
    <source>
        <dbReference type="EMBL" id="OBY10539.1"/>
    </source>
</evidence>
<dbReference type="EMBL" id="MAPZ01000019">
    <property type="protein sequence ID" value="OBY10539.1"/>
    <property type="molecule type" value="Genomic_DNA"/>
</dbReference>
<evidence type="ECO:0000256" key="1">
    <source>
        <dbReference type="ARBA" id="ARBA00001614"/>
    </source>
</evidence>
<keyword evidence="6 8" id="KW-0413">Isomerase</keyword>
<accession>A0A173Z4F3</accession>
<organism evidence="12 13">
    <name type="scientific">Clostridium paraputrificum</name>
    <dbReference type="NCBI Taxonomy" id="29363"/>
    <lineage>
        <taxon>Bacteria</taxon>
        <taxon>Bacillati</taxon>
        <taxon>Bacillota</taxon>
        <taxon>Clostridia</taxon>
        <taxon>Eubacteriales</taxon>
        <taxon>Clostridiaceae</taxon>
        <taxon>Clostridium</taxon>
    </lineage>
</organism>
<dbReference type="Proteomes" id="UP000092714">
    <property type="component" value="Unassembled WGS sequence"/>
</dbReference>
<dbReference type="GeneID" id="42776033"/>
<feature type="active site" description="Proton acceptor" evidence="9">
    <location>
        <position position="313"/>
    </location>
</feature>
<dbReference type="PROSITE" id="PS00545">
    <property type="entry name" value="ALDOSE_1_EPIMERASE"/>
    <property type="match status" value="1"/>
</dbReference>
<evidence type="ECO:0000256" key="8">
    <source>
        <dbReference type="PIRNR" id="PIRNR005096"/>
    </source>
</evidence>
<evidence type="ECO:0000313" key="13">
    <source>
        <dbReference type="Proteomes" id="UP000092714"/>
    </source>
</evidence>
<evidence type="ECO:0000256" key="6">
    <source>
        <dbReference type="ARBA" id="ARBA00023235"/>
    </source>
</evidence>
<dbReference type="AlphaFoldDB" id="A0A173Z4F3"/>
<dbReference type="RefSeq" id="WP_027098207.1">
    <property type="nucleotide sequence ID" value="NZ_CABHIH010000002.1"/>
</dbReference>
<dbReference type="GO" id="GO:0030246">
    <property type="term" value="F:carbohydrate binding"/>
    <property type="evidence" value="ECO:0007669"/>
    <property type="project" value="InterPro"/>
</dbReference>
<evidence type="ECO:0000256" key="2">
    <source>
        <dbReference type="ARBA" id="ARBA00005028"/>
    </source>
</evidence>
<sequence length="347" mass="39311">MRINEEFVFEDKNGKVYEYTLRNDKNIEVKILNLGGIITGIYVPDRNGILENIVVGWKNYKDYTWDSGYTGALVGRTAGRIADGKITINKENFQLSKNSGNNTLHGGNIGFNKKLWNVTKYNDQDEVGLILESVSKDGEEGYPGNVILKVKYSLNNNNELSIEYYGTSDKDTLLNMTNHSYFNLSGNLKRSVLDEFLTIKSNKFAAITEDGALSGKLIDVNGTEFDFNYPKEIGKDINGEHNQLKLGNGYDHPWSLEKNNNVKVRLEDKESGRSMEVYTDREAVVVYTTNYPEDNKELYSGGFLKKNYAICFETQGMPIGKNETFLDGSILRKGEEYKAKTIFKFTN</sequence>
<keyword evidence="7 8" id="KW-0119">Carbohydrate metabolism</keyword>
<dbReference type="EC" id="5.1.3.3" evidence="4 8"/>
<dbReference type="UniPathway" id="UPA00242"/>
<dbReference type="InterPro" id="IPR015443">
    <property type="entry name" value="Aldose_1-epimerase"/>
</dbReference>
<dbReference type="Gene3D" id="2.70.98.10">
    <property type="match status" value="1"/>
</dbReference>
<gene>
    <name evidence="12" type="ORF">CP373A1_08490</name>
</gene>
<dbReference type="GO" id="GO:0005737">
    <property type="term" value="C:cytoplasm"/>
    <property type="evidence" value="ECO:0007669"/>
    <property type="project" value="TreeGrafter"/>
</dbReference>
<comment type="caution">
    <text evidence="12">The sequence shown here is derived from an EMBL/GenBank/DDBJ whole genome shotgun (WGS) entry which is preliminary data.</text>
</comment>
<reference evidence="12 13" key="1">
    <citation type="submission" date="2016-06" db="EMBL/GenBank/DDBJ databases">
        <authorList>
            <person name="Kjaerup R.B."/>
            <person name="Dalgaard T.S."/>
            <person name="Juul-Madsen H.R."/>
        </authorList>
    </citation>
    <scope>NUCLEOTIDE SEQUENCE [LARGE SCALE GENOMIC DNA]</scope>
    <source>
        <strain evidence="12 13">373-A1</strain>
    </source>
</reference>
<protein>
    <recommendedName>
        <fullName evidence="5 8">Aldose 1-epimerase</fullName>
        <ecNumber evidence="4 8">5.1.3.3</ecNumber>
    </recommendedName>
</protein>